<dbReference type="EMBL" id="VUJX02000003">
    <property type="protein sequence ID" value="KAL0938620.1"/>
    <property type="molecule type" value="Genomic_DNA"/>
</dbReference>
<organism evidence="1 2">
    <name type="scientific">Colletotrichum truncatum</name>
    <name type="common">Anthracnose fungus</name>
    <name type="synonym">Colletotrichum capsici</name>
    <dbReference type="NCBI Taxonomy" id="5467"/>
    <lineage>
        <taxon>Eukaryota</taxon>
        <taxon>Fungi</taxon>
        <taxon>Dikarya</taxon>
        <taxon>Ascomycota</taxon>
        <taxon>Pezizomycotina</taxon>
        <taxon>Sordariomycetes</taxon>
        <taxon>Hypocreomycetidae</taxon>
        <taxon>Glomerellales</taxon>
        <taxon>Glomerellaceae</taxon>
        <taxon>Colletotrichum</taxon>
        <taxon>Colletotrichum truncatum species complex</taxon>
    </lineage>
</organism>
<evidence type="ECO:0000313" key="1">
    <source>
        <dbReference type="EMBL" id="KAL0938620.1"/>
    </source>
</evidence>
<dbReference type="Proteomes" id="UP000805649">
    <property type="component" value="Unassembled WGS sequence"/>
</dbReference>
<evidence type="ECO:0000313" key="2">
    <source>
        <dbReference type="Proteomes" id="UP000805649"/>
    </source>
</evidence>
<comment type="caution">
    <text evidence="1">The sequence shown here is derived from an EMBL/GenBank/DDBJ whole genome shotgun (WGS) entry which is preliminary data.</text>
</comment>
<gene>
    <name evidence="1" type="ORF">CTRU02_205230</name>
</gene>
<keyword evidence="2" id="KW-1185">Reference proteome</keyword>
<sequence>MDSADMPTDADDKRKTQFNKLMEALLSEKPSKFNRFSIYRASYPSANFDIGVDIIVPKSKKSSSPRPVIVRIHGGFLITGSSLFPAWFTNWILDYAELHDAIIISPNYRLLPEVKGLDILKDVENFWLWFKNGGAQKHLHSVERLDVQLNVDRLMVLGESAGGYLALQSALCRFAEPRALILAYPMLDFESAHYTQRMDKPIVGVPNFPDKLVDDFLRNSNTTEAITEIDPPARLDLAMAIVQNGRFVDVFGTEPILFPLKNLAKVGTSMTLPPLFILHGEQDSAVPVEGSRKFVEELKLQSPSSKVHLIIRPGDHGFDNEATLAELWLADGLRSVTEAWLNRLSFYNSAL</sequence>
<protein>
    <submittedName>
        <fullName evidence="1">Carboxylesterase 3</fullName>
    </submittedName>
</protein>
<accession>A0ACC3Z3H1</accession>
<reference evidence="1 2" key="1">
    <citation type="journal article" date="2020" name="Phytopathology">
        <title>Genome Sequence Resources of Colletotrichum truncatum, C. plurivorum, C. musicola, and C. sojae: Four Species Pathogenic to Soybean (Glycine max).</title>
        <authorList>
            <person name="Rogerio F."/>
            <person name="Boufleur T.R."/>
            <person name="Ciampi-Guillardi M."/>
            <person name="Sukno S.A."/>
            <person name="Thon M.R."/>
            <person name="Massola Junior N.S."/>
            <person name="Baroncelli R."/>
        </authorList>
    </citation>
    <scope>NUCLEOTIDE SEQUENCE [LARGE SCALE GENOMIC DNA]</scope>
    <source>
        <strain evidence="1 2">CMES1059</strain>
    </source>
</reference>
<name>A0ACC3Z3H1_COLTU</name>
<proteinExistence type="predicted"/>